<evidence type="ECO:0000259" key="5">
    <source>
        <dbReference type="SMART" id="SM00912"/>
    </source>
</evidence>
<dbReference type="PANTHER" id="PTHR12338">
    <property type="entry name" value="AUTOTRANSPORTER"/>
    <property type="match status" value="1"/>
</dbReference>
<evidence type="ECO:0000256" key="3">
    <source>
        <dbReference type="ARBA" id="ARBA00022729"/>
    </source>
</evidence>
<dbReference type="InterPro" id="IPR012334">
    <property type="entry name" value="Pectin_lyas_fold"/>
</dbReference>
<evidence type="ECO:0000256" key="1">
    <source>
        <dbReference type="ARBA" id="ARBA00004613"/>
    </source>
</evidence>
<evidence type="ECO:0000313" key="6">
    <source>
        <dbReference type="EMBL" id="VVG74046.1"/>
    </source>
</evidence>
<dbReference type="InterPro" id="IPR011050">
    <property type="entry name" value="Pectin_lyase_fold/virulence"/>
</dbReference>
<name>A0A5E5PBG9_9BURK</name>
<dbReference type="PANTHER" id="PTHR12338:SF8">
    <property type="entry name" value="HEME_HEMOPEXIN-BINDING PROTEIN"/>
    <property type="match status" value="1"/>
</dbReference>
<evidence type="ECO:0000256" key="2">
    <source>
        <dbReference type="ARBA" id="ARBA00022525"/>
    </source>
</evidence>
<accession>A0A5E5PBG9</accession>
<proteinExistence type="predicted"/>
<reference evidence="6 7" key="1">
    <citation type="submission" date="2019-08" db="EMBL/GenBank/DDBJ databases">
        <authorList>
            <person name="Peeters C."/>
        </authorList>
    </citation>
    <scope>NUCLEOTIDE SEQUENCE [LARGE SCALE GENOMIC DNA]</scope>
    <source>
        <strain evidence="6 7">LMG 18089</strain>
    </source>
</reference>
<dbReference type="GO" id="GO:0005576">
    <property type="term" value="C:extracellular region"/>
    <property type="evidence" value="ECO:0007669"/>
    <property type="project" value="UniProtKB-SubCell"/>
</dbReference>
<dbReference type="InterPro" id="IPR008638">
    <property type="entry name" value="FhaB/CdiA-like_TPS"/>
</dbReference>
<dbReference type="InterPro" id="IPR050909">
    <property type="entry name" value="Bact_Autotransporter_VF"/>
</dbReference>
<keyword evidence="3" id="KW-0732">Signal</keyword>
<dbReference type="Proteomes" id="UP000364291">
    <property type="component" value="Unassembled WGS sequence"/>
</dbReference>
<dbReference type="Gene3D" id="2.160.20.10">
    <property type="entry name" value="Single-stranded right-handed beta-helix, Pectin lyase-like"/>
    <property type="match status" value="1"/>
</dbReference>
<organism evidence="6 7">
    <name type="scientific">Pandoraea apista</name>
    <dbReference type="NCBI Taxonomy" id="93218"/>
    <lineage>
        <taxon>Bacteria</taxon>
        <taxon>Pseudomonadati</taxon>
        <taxon>Pseudomonadota</taxon>
        <taxon>Betaproteobacteria</taxon>
        <taxon>Burkholderiales</taxon>
        <taxon>Burkholderiaceae</taxon>
        <taxon>Pandoraea</taxon>
    </lineage>
</organism>
<evidence type="ECO:0000313" key="7">
    <source>
        <dbReference type="Proteomes" id="UP000364291"/>
    </source>
</evidence>
<dbReference type="RefSeq" id="WP_191624857.1">
    <property type="nucleotide sequence ID" value="NZ_CABPSX010000015.1"/>
</dbReference>
<feature type="region of interest" description="Disordered" evidence="4">
    <location>
        <begin position="4033"/>
        <end position="4052"/>
    </location>
</feature>
<dbReference type="InterPro" id="IPR021026">
    <property type="entry name" value="Filamn_hemagglutn_DUF3739"/>
</dbReference>
<sequence>MSTRGREGATAMRSSGRRIGLGLMRRPRRVAPIAQAITLLLTTMGAAHAQQAFSNAWFAARGAAQATASQTGRLPNGMPVTSLMDPSAQQQQANAQLQRSIANLGTAAQNIAAMQAAQANARAAAGNTDATIPDGLSEGGLKVDTNSLTKGWINAQAPTQTSANGKTNVNIAQTADKAILNWETFNVGRNTSVNFAQQSDWAALNRVNDPNARPSQIQGQIHGDGTVLILNRNGVIFGGTSQVDTRNLVVAAARMSDAQFQTGGIYGANGTTPSFTDALGKVEVQAGANITTRTPTSVTQGGGYVLLLGNQVSNAGTIVTPQGQVALAAGDSFVIRKGVGTDANTASTTRGNEISPQFVAQSTAGKVVNTGLLMASEGDITLAGRDVQQLGTAVSTTTVNTRGTIHLLNSASDTQGKVTLGSGALTSVLISDSGATALDSQRTALIQDSATQDALRAGTSSGLFDNLSKLSDRRDQSRVEIVSGGNVEFQSDSLTLATGGQIAVSATGRSFVANRAQLDVSGAVGVSLSMDSNNVKVNVQGNEQRDAPGNRDNAALNNANVWIDRRRLVYVPASVGGYANERWYTPGGLLEVGGYLANQAHGIGEWAAQGGTVTIGGNEVVTQKGALINLSGGSLDVQTGYLNQSWLKGADGQLYNVNTAPSNVLYTGVYNGFEVDHPRWGKNTTESYASPLIAPTRVLQNGYTVGRDAGKLIVNAPTAVLEADVTATVYTGPVQTQARPSSLTDGYALSQFTVARAGSLALGQYSNLGRINGYASDVVIGAFDDITQGMAAGDALDTARNGTVWMDAGRLNSAGLGELDLVSTHRIAVNGDLNLATGGRLSLIAPRVDVNGDVTARGGTVNVTNLFLKAGDTFPTPLLTPDNVAVLTLGPNRTIDVRGVWVNGALDPNSLSQVAYLNGGNVTFDSTGDLTIDTGSVIDVSSGGAVLANGKTRGGTGGNVTLIAGDAAANFSRGTLVLDGTIKAYGVNGGGKLTISTPDSIMIGSNAGLAGGSLASGTASEVALKLAEPYTVPAGTPLPFSAVDGRTRLTLDVPTPTDITSDGGPSTPTAAPWVVPAGVTVMVTRPKGQLGWDRYYSGDTLPAGTVIFALDNSGVIPAGTVIPSSVFPNGFPIKPYSVVYTAGTVSGTDVTYPVGTILPAGTVLARTVAVAPVPSFSAGNSGSNAPFFSAGFSSYDINGGQGVHIDKGVTLAPTMPVYRFTANSMNARTGSDPAQAMTLTLPPLFAENASAGTLTQRGGASLALRALKKDYLGNPSGADIVVSPQASIIVDPGQSITLDAFEQITVDGSLSARGGKINLVNEGDGSLPNTRIFDDSGANRGVSVWLGPQAMLDVSGLGYTATDANGRTYGTVLDGGAININGGTAFVVLRPGAQMNADGVSVSVDTATVSGQPANARGTTALVSNGGSIALTSMSGLALDGDMHARAGGAGASGGDLSLTLITLQFWDPLGQTPLSQRPVSMMMLTQTRPDPVALSGPGAPVSVLPVGRGVIGVDQIKSGGFSSLSLTSTDYLNFNGDVSLSLDKSLRLNAGEYVSGMPLVAGESPTDHPGYGNVRLSAPYVLLSATPFTLPDGYVSGSLGNPNASARPTTATFEIDANLIDVKGPVVFSSRSSYYDSDQYVNVDTSAPGFRSVKLVSQGDIRFLASPNATNGTVLASSWDIALDGAQIYPATGAVATVTAGQSNSNYTDATLSIGRTTDTVPDTPYSAFGTLSLVAPNIRQGGILRAPFGKLLMGVPAVGGVLTGSTSNIEFLPGSLTSASLNGLVMPYGGTVDGVTYTYNGATIPGYLTELSLDSRLLGAGMLLQSKTIRVDENAVLDLSGGGTLTGAGFVSGRGGSVNVLNTPLVNANPTMTLSKAGNTVYAILPGYASNYAPVAAENGAGDPVVGQRITLGEGVPGLAAGTYTLLPSNYALLPGAYRVEIGGTVGNLPATATAAGNGTYLVPGYTSVANTAIRSQLPSSVLVTPGTAVRKYSQYNEQSYSDFVTSQVAQFGGVAPMLPRDGSALAIRFNLPDTPDTPSPYPALVFDGRALFQPDAGGTAGQVGVFNIGEITNGDISPGFTGVSVTGQALSALGAPRLSVNGKVGLANGVLGFEQAPASGDLAVRDGVTLTAGEIYLVGGNIDIGRDVTLSTVGQGPARFDTASTGYKFSAGNATVLGLSNGDLQFVGSSGGSGAINIGAGTGLFAEGTVALATNGASSIDPDARFGARNIALAVGTLNVGDAAQIAAAGNPAGVLFNQSVLNTLLQGDSTHGAPALQRLTLSTANAINLFGSNGLDTRGKGVDLVLNSPAIYGTGAAGDRAVVAADRIVWNGVQGGGAPAITAGGPGTGSGSLQFVAREIDIGEPVTLDTSNVNRTMYGFNSVDFSASERIVSAGRGALYVYQAPSTQAGDVLGQSGTGGNLTLSTPLLTGAAKSIINYTTGGTLTVVTPAGVAPSVATTTVAGAEIDLSGNNVNIGSTVLLPSGKFVVNAVNDIVLDGNSRIDLRGQPTTIQSATVYGFGGSAVLRSLQGSVSQLAGSVVDVSATHANAGAISIDAATGTLSLGGSVLGAADEGFTSGAFGASVSTFSDFSGLNALLTRGGFFDSRSFDQKRGDLVVGDGVKAHNVGIAVDSGMLTVNGTIDASGAQPGTIRLSGGNGLMLGSSAVLDAHGTQLQVDSYGAPIEAKNRGHVELTAAGGTLTLSPGATIDLSTPGATHYGDVILNAMRTAETSGDVAIDAAGPLAIRGANSIALNGVWTYTLPSGSVVTQSTLDDYDTASTAFMNQAQGNAALGARTAGLAAYGSAYHLRPGVQIASLGDLSTAGDIDLAKYRYGAGADRDPASATYGAGEPMALILRAAGNLAINGSISDGFTGTGAGAPAFSAITPATFSTDTSHFGKQGAYLWRLSAGNTMVVSNPNGWLVPQYGPARNLALPPSVQPTALDGTQYPSGSVVPFGTILTRLYVPVGSEIPSAASLSLQTDPGTPAASATSARASLLAPGMLSASLRLVAGADLSGADQRALQSVPTLGGSGNLTLSDSAYDASQKGTFFSVLRTGTGSLELLAGNSFSEATPYGVYTAGTQAAPILAADGRNPYNLPGAATSGVLQAWYPEHGGDLLLMAQQDVSGNIQLADNPVRYVNSNQVGNWLNRQGGGGATNDPAAWSINFGSLAKTDPNATDLQLIGFQGIGTLGGGNLTVIAGRDAGAIAVPDTSGTTSTGLDLAVASTGRVLSDGTLVQTGGGDLTLKVGRQLNGADPSTSRDFRRDYFGSLTALRGDTSVESGAVGVIAPQIRGVVWTTYDPRAPEPNAIKLTMRTPGPTVLVGDGAANIVARGDLVLAGAGDAGMSLFSDKGGGYYTSVAAGSGVASVVKGGYSRFTLWTPGTSLRLLSAGGDVSPLSGAGSGDASNALGFYPGSLSAVSLNGDIRFGEGQTIELMPSPIGQLQVLAAGTIYGAGSTIAMSGADLASLATPLHPVFTTMEGFTANSLTNASANAAQRINWASPLAFGEDYPSGSLHAPDGAPAQIYAGTDIDDLQIGMTTVVNLGPASGFTPSHARWFVAGKPVEVIAGRDIVGTGTLPSTFLNQSDSDVSLMQAGRDIIYQSANIVGPGLLQIQAGRNVYQGYYGQLQSMGDVAHPSNTNGGAGISVLAGVGANGPDYSRFARLYFDPANQLASGLPLADSGKVVHAYGDELVAWLKRRFGYDGNASDALSYFLSLPQIQQGVFVRQVYFKELLLGGREYNDASSPRYGSYLRGREAIATLFPTSDAQGNPLSYSGAITLFSSVTGSTTVNGKPVPVTTDATVRTNFGGDIQMLNPGGRMLVGVEGVTPGAAAGVVTQGDGDIQLYSRDSILLGLSRVMTTFGGSIQAWSAQGDINAGRGAKTTVLYTPPRRVYDDSGNVTLSASVPSSGAGIATLAPLPEVPPGDVDLVAPLGTIDAGEAGVRVSGNVNFAALAVVNAANVQVQGKSTGLPVIAAVNVGALTNASATAAQAASAAQDAMARERVTQRQNVPSIFSVRMLSTGGGATDGTAGSDTPAGSRAPGSLGYDRSSLLQLVGSGNQLDPRQLARLTDEERRALNTH</sequence>
<comment type="subcellular location">
    <subcellularLocation>
        <location evidence="1">Secreted</location>
    </subcellularLocation>
</comment>
<dbReference type="SMART" id="SM00912">
    <property type="entry name" value="Haemagg_act"/>
    <property type="match status" value="1"/>
</dbReference>
<protein>
    <submittedName>
        <fullName evidence="6">Filamentous hemagglutinin</fullName>
    </submittedName>
</protein>
<dbReference type="Pfam" id="PF12545">
    <property type="entry name" value="DUF3739"/>
    <property type="match status" value="1"/>
</dbReference>
<dbReference type="Pfam" id="PF05860">
    <property type="entry name" value="TPS"/>
    <property type="match status" value="1"/>
</dbReference>
<evidence type="ECO:0000256" key="4">
    <source>
        <dbReference type="SAM" id="MobiDB-lite"/>
    </source>
</evidence>
<keyword evidence="2" id="KW-0964">Secreted</keyword>
<feature type="domain" description="Filamentous haemagglutinin FhaB/tRNA nuclease CdiA-like TPS" evidence="5">
    <location>
        <begin position="143"/>
        <end position="259"/>
    </location>
</feature>
<dbReference type="NCBIfam" id="TIGR01901">
    <property type="entry name" value="adhes_NPXG"/>
    <property type="match status" value="1"/>
</dbReference>
<gene>
    <name evidence="6" type="ORF">PAP18089_05058</name>
</gene>
<dbReference type="SUPFAM" id="SSF51126">
    <property type="entry name" value="Pectin lyase-like"/>
    <property type="match status" value="1"/>
</dbReference>
<dbReference type="EMBL" id="CABPSX010000015">
    <property type="protein sequence ID" value="VVG74046.1"/>
    <property type="molecule type" value="Genomic_DNA"/>
</dbReference>